<dbReference type="SUPFAM" id="SSF54427">
    <property type="entry name" value="NTF2-like"/>
    <property type="match status" value="1"/>
</dbReference>
<dbReference type="Pfam" id="PF11533">
    <property type="entry name" value="AtzH-like"/>
    <property type="match status" value="1"/>
</dbReference>
<evidence type="ECO:0000313" key="1">
    <source>
        <dbReference type="EMBL" id="CBI07228.1"/>
    </source>
</evidence>
<sequence>MGLLPEEVNLPEVVQEIEELYPRYEQALVGNDVETLVAMFWDAPEVMRFGATENLYGREELEAFRKSRPASNLARKILRLDVVTFGRDVASVTLEFERETASGLAHGRQSQLWARFEQGWKITSAHVSLLP</sequence>
<comment type="caution">
    <text evidence="1">The sequence shown here is derived from an EMBL/GenBank/DDBJ whole genome shotgun (WGS) entry which is preliminary data.</text>
</comment>
<dbReference type="NCBIfam" id="NF033625">
    <property type="entry name" value="HpxZ"/>
    <property type="match status" value="1"/>
</dbReference>
<name>E6QJ12_9ZZZZ</name>
<protein>
    <recommendedName>
        <fullName evidence="2">DUF4440 domain-containing protein</fullName>
    </recommendedName>
</protein>
<dbReference type="InterPro" id="IPR032710">
    <property type="entry name" value="NTF2-like_dom_sf"/>
</dbReference>
<organism evidence="1">
    <name type="scientific">mine drainage metagenome</name>
    <dbReference type="NCBI Taxonomy" id="410659"/>
    <lineage>
        <taxon>unclassified sequences</taxon>
        <taxon>metagenomes</taxon>
        <taxon>ecological metagenomes</taxon>
    </lineage>
</organism>
<dbReference type="Gene3D" id="3.10.450.50">
    <property type="match status" value="1"/>
</dbReference>
<dbReference type="EMBL" id="CABQ01000081">
    <property type="protein sequence ID" value="CBI07228.1"/>
    <property type="molecule type" value="Genomic_DNA"/>
</dbReference>
<dbReference type="AlphaFoldDB" id="E6QJ12"/>
<gene>
    <name evidence="1" type="ORF">CARN6_0554</name>
</gene>
<reference evidence="1" key="1">
    <citation type="submission" date="2009-10" db="EMBL/GenBank/DDBJ databases">
        <title>Diversity of trophic interactions inside an arsenic-rich microbial ecosystem.</title>
        <authorList>
            <person name="Bertin P.N."/>
            <person name="Heinrich-Salmeron A."/>
            <person name="Pelletier E."/>
            <person name="Goulhen-Chollet F."/>
            <person name="Arsene-Ploetze F."/>
            <person name="Gallien S."/>
            <person name="Calteau A."/>
            <person name="Vallenet D."/>
            <person name="Casiot C."/>
            <person name="Chane-Woon-Ming B."/>
            <person name="Giloteaux L."/>
            <person name="Barakat M."/>
            <person name="Bonnefoy V."/>
            <person name="Bruneel O."/>
            <person name="Chandler M."/>
            <person name="Cleiss J."/>
            <person name="Duran R."/>
            <person name="Elbaz-Poulichet F."/>
            <person name="Fonknechten N."/>
            <person name="Lauga B."/>
            <person name="Mornico D."/>
            <person name="Ortet P."/>
            <person name="Schaeffer C."/>
            <person name="Siguier P."/>
            <person name="Alexander Thil Smith A."/>
            <person name="Van Dorsselaer A."/>
            <person name="Weissenbach J."/>
            <person name="Medigue C."/>
            <person name="Le Paslier D."/>
        </authorList>
    </citation>
    <scope>NUCLEOTIDE SEQUENCE</scope>
</reference>
<dbReference type="InterPro" id="IPR024507">
    <property type="entry name" value="AtzH-like"/>
</dbReference>
<accession>E6QJ12</accession>
<proteinExistence type="predicted"/>
<evidence type="ECO:0008006" key="2">
    <source>
        <dbReference type="Google" id="ProtNLM"/>
    </source>
</evidence>